<evidence type="ECO:0000313" key="1">
    <source>
        <dbReference type="EMBL" id="KAK8015487.1"/>
    </source>
</evidence>
<comment type="caution">
    <text evidence="1">The sequence shown here is derived from an EMBL/GenBank/DDBJ whole genome shotgun (WGS) entry which is preliminary data.</text>
</comment>
<accession>A0ABR1RL15</accession>
<dbReference type="EMBL" id="JAQQWI010000012">
    <property type="protein sequence ID" value="KAK8015487.1"/>
    <property type="molecule type" value="Genomic_DNA"/>
</dbReference>
<proteinExistence type="predicted"/>
<reference evidence="1 2" key="1">
    <citation type="submission" date="2023-01" db="EMBL/GenBank/DDBJ databases">
        <title>Analysis of 21 Apiospora genomes using comparative genomics revels a genus with tremendous synthesis potential of carbohydrate active enzymes and secondary metabolites.</title>
        <authorList>
            <person name="Sorensen T."/>
        </authorList>
    </citation>
    <scope>NUCLEOTIDE SEQUENCE [LARGE SCALE GENOMIC DNA]</scope>
    <source>
        <strain evidence="1 2">CBS 20057</strain>
    </source>
</reference>
<dbReference type="Proteomes" id="UP001396898">
    <property type="component" value="Unassembled WGS sequence"/>
</dbReference>
<protein>
    <submittedName>
        <fullName evidence="1">Uncharacterized protein</fullName>
    </submittedName>
</protein>
<sequence>MGIAPAAPAAAVRDAVDGPEAVLGGLPPGRLDHAVVAGAVDGELPGQVPRGRLLARVLAHDLAHVRVVQVVPQAAADAGDVAHAVGLDGEVAEVVLGDLVAGAGVGGGGQEAGGQGVEAEGGEGLRCGDSLMMAFSGEWSCVMMMEQVLMV</sequence>
<keyword evidence="2" id="KW-1185">Reference proteome</keyword>
<name>A0ABR1RL15_9PEZI</name>
<gene>
    <name evidence="1" type="ORF">PG991_008375</name>
</gene>
<evidence type="ECO:0000313" key="2">
    <source>
        <dbReference type="Proteomes" id="UP001396898"/>
    </source>
</evidence>
<organism evidence="1 2">
    <name type="scientific">Apiospora marii</name>
    <dbReference type="NCBI Taxonomy" id="335849"/>
    <lineage>
        <taxon>Eukaryota</taxon>
        <taxon>Fungi</taxon>
        <taxon>Dikarya</taxon>
        <taxon>Ascomycota</taxon>
        <taxon>Pezizomycotina</taxon>
        <taxon>Sordariomycetes</taxon>
        <taxon>Xylariomycetidae</taxon>
        <taxon>Amphisphaeriales</taxon>
        <taxon>Apiosporaceae</taxon>
        <taxon>Apiospora</taxon>
    </lineage>
</organism>